<sequence>MDDDDEYEKERLENIKRNQELLKGLDLVGHSAAPRRSTGSNNGKSTSRSKPNKKPTPKKREQPERIQPRRVSNRLAGIEADSETYKRKAEEEAESARKQYEAEKRARHEAHDLGFLLGLDEKAESDERKQMADLELALRGISSVRPTLGADMMEDLKELKRRKANGNNAEKHKELKEVMDRMELLSVDKVVMRRVYSMIVHPNADKDLVFVADKEGSIGVWDPLAKNESNAGEDEEEDMNSGRSWSLQVHGKSPITCLRFDPISADSLFSSSYDSTIRMQSLQNGVSTEVWGGQDDVLISIFDILAPQSHPSAFLRTPDAGLDERSLWIADHRGGLCHFDLRQSGRRKAETSRWQVCEKKIGGMSINPTVSSCISVASLDQHVRLFDVRNLQTLPTTNEAPYSARNVDDEVLRAAEENAQIAYHKAKLACTSVDWDPTGTKLVGVSYDDMVKIWDMKPSWLHTASGPPTLNATPAKKSKVKQEQADTFTSAPDRPDDILAKMHSIRHNNQTGKWLTLFRARFNANPTVESHFSIGSMDRRAEIWAADGTLLRSFYDEDHVTAVPAVTATHPRRVGRLATGNASGKCTFWGERQ</sequence>
<keyword evidence="6 8" id="KW-0238">DNA-binding</keyword>
<dbReference type="Gene3D" id="2.130.10.10">
    <property type="entry name" value="YVTN repeat-like/Quinoprotein amine dehydrogenase"/>
    <property type="match status" value="1"/>
</dbReference>
<keyword evidence="3 7" id="KW-0853">WD repeat</keyword>
<protein>
    <recommendedName>
        <fullName evidence="2 8">DNA damage-binding protein CMR1</fullName>
    </recommendedName>
</protein>
<evidence type="ECO:0000256" key="3">
    <source>
        <dbReference type="ARBA" id="ARBA00022574"/>
    </source>
</evidence>
<accession>A0A316VH71</accession>
<dbReference type="InParanoid" id="A0A316VH71"/>
<feature type="compositionally biased region" description="Basic and acidic residues" evidence="9">
    <location>
        <begin position="58"/>
        <end position="67"/>
    </location>
</feature>
<organism evidence="10 11">
    <name type="scientific">Meira miltonrushii</name>
    <dbReference type="NCBI Taxonomy" id="1280837"/>
    <lineage>
        <taxon>Eukaryota</taxon>
        <taxon>Fungi</taxon>
        <taxon>Dikarya</taxon>
        <taxon>Basidiomycota</taxon>
        <taxon>Ustilaginomycotina</taxon>
        <taxon>Exobasidiomycetes</taxon>
        <taxon>Exobasidiales</taxon>
        <taxon>Brachybasidiaceae</taxon>
        <taxon>Meira</taxon>
    </lineage>
</organism>
<evidence type="ECO:0000256" key="7">
    <source>
        <dbReference type="PROSITE-ProRule" id="PRU00221"/>
    </source>
</evidence>
<keyword evidence="4" id="KW-0677">Repeat</keyword>
<dbReference type="STRING" id="1280837.A0A316VH71"/>
<dbReference type="PROSITE" id="PS50082">
    <property type="entry name" value="WD_REPEATS_2"/>
    <property type="match status" value="1"/>
</dbReference>
<feature type="region of interest" description="Disordered" evidence="9">
    <location>
        <begin position="17"/>
        <end position="106"/>
    </location>
</feature>
<dbReference type="InterPro" id="IPR036322">
    <property type="entry name" value="WD40_repeat_dom_sf"/>
</dbReference>
<evidence type="ECO:0000256" key="1">
    <source>
        <dbReference type="ARBA" id="ARBA00005434"/>
    </source>
</evidence>
<dbReference type="EMBL" id="KZ819602">
    <property type="protein sequence ID" value="PWN36594.1"/>
    <property type="molecule type" value="Genomic_DNA"/>
</dbReference>
<dbReference type="GO" id="GO:2000001">
    <property type="term" value="P:regulation of DNA damage checkpoint"/>
    <property type="evidence" value="ECO:0007669"/>
    <property type="project" value="TreeGrafter"/>
</dbReference>
<gene>
    <name evidence="10" type="ORF">FA14DRAFT_4485</name>
</gene>
<evidence type="ECO:0000256" key="9">
    <source>
        <dbReference type="SAM" id="MobiDB-lite"/>
    </source>
</evidence>
<dbReference type="InterPro" id="IPR015943">
    <property type="entry name" value="WD40/YVTN_repeat-like_dom_sf"/>
</dbReference>
<feature type="compositionally biased region" description="Polar residues" evidence="9">
    <location>
        <begin position="37"/>
        <end position="49"/>
    </location>
</feature>
<evidence type="ECO:0000313" key="10">
    <source>
        <dbReference type="EMBL" id="PWN36594.1"/>
    </source>
</evidence>
<feature type="compositionally biased region" description="Basic and acidic residues" evidence="9">
    <location>
        <begin position="83"/>
        <end position="106"/>
    </location>
</feature>
<evidence type="ECO:0000256" key="8">
    <source>
        <dbReference type="RuleBase" id="RU365004"/>
    </source>
</evidence>
<comment type="function">
    <text evidence="8">DNA-binding protein that binds to both single- and double-stranded DNA. Binds preferentially to UV-damaged DNA. May be involved in DNA-metabolic processes.</text>
</comment>
<reference evidence="10 11" key="1">
    <citation type="journal article" date="2018" name="Mol. Biol. Evol.">
        <title>Broad Genomic Sampling Reveals a Smut Pathogenic Ancestry of the Fungal Clade Ustilaginomycotina.</title>
        <authorList>
            <person name="Kijpornyongpan T."/>
            <person name="Mondo S.J."/>
            <person name="Barry K."/>
            <person name="Sandor L."/>
            <person name="Lee J."/>
            <person name="Lipzen A."/>
            <person name="Pangilinan J."/>
            <person name="LaButti K."/>
            <person name="Hainaut M."/>
            <person name="Henrissat B."/>
            <person name="Grigoriev I.V."/>
            <person name="Spatafora J.W."/>
            <person name="Aime M.C."/>
        </authorList>
    </citation>
    <scope>NUCLEOTIDE SEQUENCE [LARGE SCALE GENOMIC DNA]</scope>
    <source>
        <strain evidence="10 11">MCA 3882</strain>
    </source>
</reference>
<evidence type="ECO:0000256" key="6">
    <source>
        <dbReference type="ARBA" id="ARBA00023125"/>
    </source>
</evidence>
<keyword evidence="11" id="KW-1185">Reference proteome</keyword>
<dbReference type="PROSITE" id="PS00678">
    <property type="entry name" value="WD_REPEATS_1"/>
    <property type="match status" value="1"/>
</dbReference>
<dbReference type="Proteomes" id="UP000245771">
    <property type="component" value="Unassembled WGS sequence"/>
</dbReference>
<proteinExistence type="inferred from homology"/>
<dbReference type="OrthoDB" id="9890280at2759"/>
<dbReference type="GO" id="GO:0005634">
    <property type="term" value="C:nucleus"/>
    <property type="evidence" value="ECO:0007669"/>
    <property type="project" value="TreeGrafter"/>
</dbReference>
<comment type="similarity">
    <text evidence="1 8">Belongs to the WD repeat DDB2/WDR76 family.</text>
</comment>
<name>A0A316VH71_9BASI</name>
<dbReference type="PANTHER" id="PTHR14773:SF0">
    <property type="entry name" value="WD REPEAT-CONTAINING PROTEIN 76"/>
    <property type="match status" value="1"/>
</dbReference>
<dbReference type="AlphaFoldDB" id="A0A316VH71"/>
<dbReference type="GO" id="GO:0003677">
    <property type="term" value="F:DNA binding"/>
    <property type="evidence" value="ECO:0007669"/>
    <property type="project" value="UniProtKB-UniRule"/>
</dbReference>
<dbReference type="InterPro" id="IPR050853">
    <property type="entry name" value="WD_repeat_DNA-damage-binding"/>
</dbReference>
<evidence type="ECO:0000256" key="2">
    <source>
        <dbReference type="ARBA" id="ARBA00021132"/>
    </source>
</evidence>
<dbReference type="SUPFAM" id="SSF50978">
    <property type="entry name" value="WD40 repeat-like"/>
    <property type="match status" value="1"/>
</dbReference>
<evidence type="ECO:0000256" key="5">
    <source>
        <dbReference type="ARBA" id="ARBA00022763"/>
    </source>
</evidence>
<dbReference type="RefSeq" id="XP_025356896.1">
    <property type="nucleotide sequence ID" value="XM_025502360.1"/>
</dbReference>
<dbReference type="InterPro" id="IPR019775">
    <property type="entry name" value="WD40_repeat_CS"/>
</dbReference>
<dbReference type="SMART" id="SM00320">
    <property type="entry name" value="WD40"/>
    <property type="match status" value="5"/>
</dbReference>
<dbReference type="GO" id="GO:0006974">
    <property type="term" value="P:DNA damage response"/>
    <property type="evidence" value="ECO:0007669"/>
    <property type="project" value="UniProtKB-KW"/>
</dbReference>
<dbReference type="PANTHER" id="PTHR14773">
    <property type="entry name" value="WD REPEAT-CONTAINING PROTEIN 76"/>
    <property type="match status" value="1"/>
</dbReference>
<evidence type="ECO:0000313" key="11">
    <source>
        <dbReference type="Proteomes" id="UP000245771"/>
    </source>
</evidence>
<keyword evidence="5 8" id="KW-0227">DNA damage</keyword>
<dbReference type="GeneID" id="37024141"/>
<evidence type="ECO:0000256" key="4">
    <source>
        <dbReference type="ARBA" id="ARBA00022737"/>
    </source>
</evidence>
<dbReference type="InterPro" id="IPR001680">
    <property type="entry name" value="WD40_rpt"/>
</dbReference>
<feature type="repeat" description="WD" evidence="7">
    <location>
        <begin position="431"/>
        <end position="457"/>
    </location>
</feature>
<dbReference type="Pfam" id="PF00400">
    <property type="entry name" value="WD40"/>
    <property type="match status" value="2"/>
</dbReference>